<dbReference type="AlphaFoldDB" id="A0AAD5JK40"/>
<keyword evidence="1" id="KW-0175">Coiled coil</keyword>
<evidence type="ECO:0000313" key="2">
    <source>
        <dbReference type="EMBL" id="KAI9195007.1"/>
    </source>
</evidence>
<reference evidence="2" key="1">
    <citation type="journal article" date="2022" name="Plant J.">
        <title>Strategies of tolerance reflected in two North American maple genomes.</title>
        <authorList>
            <person name="McEvoy S.L."/>
            <person name="Sezen U.U."/>
            <person name="Trouern-Trend A."/>
            <person name="McMahon S.M."/>
            <person name="Schaberg P.G."/>
            <person name="Yang J."/>
            <person name="Wegrzyn J.L."/>
            <person name="Swenson N.G."/>
        </authorList>
    </citation>
    <scope>NUCLEOTIDE SEQUENCE</scope>
    <source>
        <strain evidence="2">91603</strain>
    </source>
</reference>
<dbReference type="Proteomes" id="UP001064489">
    <property type="component" value="Chromosome 1"/>
</dbReference>
<gene>
    <name evidence="2" type="ORF">LWI28_010779</name>
</gene>
<sequence>MEIGSQDCLKERQECVLEEEEVIFKEIGELEKENTKLKLEVYLLKTENGMLKTKVHNISTLNKSLEEHLVELAKKEELGSKNLEELATLSTEFKEENGRRSRKMLLSVETSTKAMLDLQERLNRKEDELKRAKVKECDLIVQLDGVENVVKSLQYGIDSVQNLETGAGKQCGSITRTQTDREHQGFTTFKNQKNRPNNLCFPSLNRHVFRVLHVFNFWQPRCQGGPGNLPNKGVKFLSDVQGGDLRFHHRVSDTDFEDCLEYFKERDIVVERCIALDELADTPIPQVVETRG</sequence>
<organism evidence="2 3">
    <name type="scientific">Acer negundo</name>
    <name type="common">Box elder</name>
    <dbReference type="NCBI Taxonomy" id="4023"/>
    <lineage>
        <taxon>Eukaryota</taxon>
        <taxon>Viridiplantae</taxon>
        <taxon>Streptophyta</taxon>
        <taxon>Embryophyta</taxon>
        <taxon>Tracheophyta</taxon>
        <taxon>Spermatophyta</taxon>
        <taxon>Magnoliopsida</taxon>
        <taxon>eudicotyledons</taxon>
        <taxon>Gunneridae</taxon>
        <taxon>Pentapetalae</taxon>
        <taxon>rosids</taxon>
        <taxon>malvids</taxon>
        <taxon>Sapindales</taxon>
        <taxon>Sapindaceae</taxon>
        <taxon>Hippocastanoideae</taxon>
        <taxon>Acereae</taxon>
        <taxon>Acer</taxon>
    </lineage>
</organism>
<protein>
    <submittedName>
        <fullName evidence="2">Uncharacterized protein</fullName>
    </submittedName>
</protein>
<comment type="caution">
    <text evidence="2">The sequence shown here is derived from an EMBL/GenBank/DDBJ whole genome shotgun (WGS) entry which is preliminary data.</text>
</comment>
<evidence type="ECO:0000256" key="1">
    <source>
        <dbReference type="SAM" id="Coils"/>
    </source>
</evidence>
<dbReference type="EMBL" id="JAJSOW010000003">
    <property type="protein sequence ID" value="KAI9195007.1"/>
    <property type="molecule type" value="Genomic_DNA"/>
</dbReference>
<accession>A0AAD5JK40</accession>
<evidence type="ECO:0000313" key="3">
    <source>
        <dbReference type="Proteomes" id="UP001064489"/>
    </source>
</evidence>
<keyword evidence="3" id="KW-1185">Reference proteome</keyword>
<name>A0AAD5JK40_ACENE</name>
<reference evidence="2" key="2">
    <citation type="submission" date="2023-02" db="EMBL/GenBank/DDBJ databases">
        <authorList>
            <person name="Swenson N.G."/>
            <person name="Wegrzyn J.L."/>
            <person name="Mcevoy S.L."/>
        </authorList>
    </citation>
    <scope>NUCLEOTIDE SEQUENCE</scope>
    <source>
        <strain evidence="2">91603</strain>
        <tissue evidence="2">Leaf</tissue>
    </source>
</reference>
<proteinExistence type="predicted"/>
<feature type="coiled-coil region" evidence="1">
    <location>
        <begin position="108"/>
        <end position="135"/>
    </location>
</feature>